<dbReference type="PANTHER" id="PTHR20905">
    <property type="entry name" value="N-ACETYLTRANSFERASE-RELATED"/>
    <property type="match status" value="1"/>
</dbReference>
<dbReference type="RefSeq" id="XP_015523413.2">
    <property type="nucleotide sequence ID" value="XM_015667927.2"/>
</dbReference>
<evidence type="ECO:0000313" key="2">
    <source>
        <dbReference type="RefSeq" id="XP_015523413.2"/>
    </source>
</evidence>
<gene>
    <name evidence="2" type="primary">LOC107226940</name>
</gene>
<proteinExistence type="predicted"/>
<dbReference type="Gene3D" id="3.40.630.30">
    <property type="match status" value="1"/>
</dbReference>
<accession>A0A6J0C9X6</accession>
<dbReference type="InParanoid" id="A0A6J0C9X6"/>
<dbReference type="OrthoDB" id="2115692at2759"/>
<dbReference type="Proteomes" id="UP000829291">
    <property type="component" value="Chromosome 3"/>
</dbReference>
<organism evidence="2">
    <name type="scientific">Neodiprion lecontei</name>
    <name type="common">Redheaded pine sawfly</name>
    <dbReference type="NCBI Taxonomy" id="441921"/>
    <lineage>
        <taxon>Eukaryota</taxon>
        <taxon>Metazoa</taxon>
        <taxon>Ecdysozoa</taxon>
        <taxon>Arthropoda</taxon>
        <taxon>Hexapoda</taxon>
        <taxon>Insecta</taxon>
        <taxon>Pterygota</taxon>
        <taxon>Neoptera</taxon>
        <taxon>Endopterygota</taxon>
        <taxon>Hymenoptera</taxon>
        <taxon>Tenthredinoidea</taxon>
        <taxon>Diprionidae</taxon>
        <taxon>Diprioninae</taxon>
        <taxon>Neodiprion</taxon>
    </lineage>
</organism>
<name>A0A6J0C9X6_NEOLC</name>
<reference evidence="2" key="1">
    <citation type="submission" date="2025-08" db="UniProtKB">
        <authorList>
            <consortium name="RefSeq"/>
        </authorList>
    </citation>
    <scope>IDENTIFICATION</scope>
    <source>
        <tissue evidence="2">Thorax and Abdomen</tissue>
    </source>
</reference>
<dbReference type="GeneID" id="107226940"/>
<dbReference type="GO" id="GO:0008080">
    <property type="term" value="F:N-acetyltransferase activity"/>
    <property type="evidence" value="ECO:0007669"/>
    <property type="project" value="TreeGrafter"/>
</dbReference>
<dbReference type="PANTHER" id="PTHR20905:SF28">
    <property type="entry name" value="GH28833P-RELATED"/>
    <property type="match status" value="1"/>
</dbReference>
<sequence>MENNKNRSIFPCALSSEYEIELSDKSRRDEIVGMLIENFLHDETLVKSMRDMYGVKKHEGDKSSLEVRTTDCEEEEEEEEWSKVDKDERILMETVVDAGTVLTAVHKPTNRISGAIVVLVHDRNLVGKNSDDRYDGKLRSRTISEFANLMGIIDKSLDLFAVHPECRIWAEFELVGIRRADRRRGLGFDLCAAALNHVIKTMPEVDLVAGKYTSNYSKIIARKIGKINVADFDVTRLADRDGRPVFQDTKPHNVVSLMTIKLR</sequence>
<dbReference type="KEGG" id="nlo:107226940"/>
<protein>
    <submittedName>
        <fullName evidence="2">Uncharacterized protein LOC107226940</fullName>
    </submittedName>
</protein>
<dbReference type="AlphaFoldDB" id="A0A6J0C9X6"/>
<evidence type="ECO:0000313" key="1">
    <source>
        <dbReference type="Proteomes" id="UP000829291"/>
    </source>
</evidence>
<keyword evidence="1" id="KW-1185">Reference proteome</keyword>